<reference evidence="1" key="1">
    <citation type="submission" date="2021-02" db="EMBL/GenBank/DDBJ databases">
        <authorList>
            <person name="Han P."/>
        </authorList>
    </citation>
    <scope>NUCLEOTIDE SEQUENCE</scope>
    <source>
        <strain evidence="1">Nitrosomonas nitrosa 18-3D</strain>
    </source>
</reference>
<comment type="caution">
    <text evidence="1">The sequence shown here is derived from an EMBL/GenBank/DDBJ whole genome shotgun (WGS) entry which is preliminary data.</text>
</comment>
<evidence type="ECO:0000313" key="2">
    <source>
        <dbReference type="Proteomes" id="UP000601736"/>
    </source>
</evidence>
<accession>A0A8H9D930</accession>
<dbReference type="Proteomes" id="UP000601736">
    <property type="component" value="Unassembled WGS sequence"/>
</dbReference>
<organism evidence="1 2">
    <name type="scientific">Nitrosomonas nitrosa</name>
    <dbReference type="NCBI Taxonomy" id="52442"/>
    <lineage>
        <taxon>Bacteria</taxon>
        <taxon>Pseudomonadati</taxon>
        <taxon>Pseudomonadota</taxon>
        <taxon>Betaproteobacteria</taxon>
        <taxon>Nitrosomonadales</taxon>
        <taxon>Nitrosomonadaceae</taxon>
        <taxon>Nitrosomonas</taxon>
    </lineage>
</organism>
<proteinExistence type="predicted"/>
<gene>
    <name evidence="1" type="ORF">NMYAN_210013</name>
</gene>
<evidence type="ECO:0000313" key="1">
    <source>
        <dbReference type="EMBL" id="CAE6506011.1"/>
    </source>
</evidence>
<dbReference type="EMBL" id="CAJNAP010000014">
    <property type="protein sequence ID" value="CAE6506011.1"/>
    <property type="molecule type" value="Genomic_DNA"/>
</dbReference>
<dbReference type="AlphaFoldDB" id="A0A8H9D930"/>
<sequence>MILIHFYWGELENFLLFGKFHHSISVVIYDKNLSFYKRVSRIKFISIKCYHSNPCSVRSE</sequence>
<name>A0A8H9D930_9PROT</name>
<protein>
    <submittedName>
        <fullName evidence="1">Uncharacterized protein</fullName>
    </submittedName>
</protein>